<gene>
    <name evidence="7" type="ORF">GNI_063140</name>
</gene>
<dbReference type="Gene3D" id="1.20.1260.100">
    <property type="entry name" value="TspO/MBR protein"/>
    <property type="match status" value="1"/>
</dbReference>
<dbReference type="RefSeq" id="XP_011130024.1">
    <property type="nucleotide sequence ID" value="XM_011131722.1"/>
</dbReference>
<keyword evidence="5 6" id="KW-0472">Membrane</keyword>
<evidence type="ECO:0000313" key="8">
    <source>
        <dbReference type="Proteomes" id="UP000019763"/>
    </source>
</evidence>
<organism evidence="7 8">
    <name type="scientific">Gregarina niphandrodes</name>
    <name type="common">Septate eugregarine</name>
    <dbReference type="NCBI Taxonomy" id="110365"/>
    <lineage>
        <taxon>Eukaryota</taxon>
        <taxon>Sar</taxon>
        <taxon>Alveolata</taxon>
        <taxon>Apicomplexa</taxon>
        <taxon>Conoidasida</taxon>
        <taxon>Gregarinasina</taxon>
        <taxon>Eugregarinorida</taxon>
        <taxon>Gregarinidae</taxon>
        <taxon>Gregarina</taxon>
    </lineage>
</organism>
<evidence type="ECO:0000256" key="4">
    <source>
        <dbReference type="ARBA" id="ARBA00022989"/>
    </source>
</evidence>
<evidence type="ECO:0000256" key="6">
    <source>
        <dbReference type="SAM" id="Phobius"/>
    </source>
</evidence>
<feature type="transmembrane region" description="Helical" evidence="6">
    <location>
        <begin position="35"/>
        <end position="61"/>
    </location>
</feature>
<keyword evidence="4 6" id="KW-1133">Transmembrane helix</keyword>
<feature type="transmembrane region" description="Helical" evidence="6">
    <location>
        <begin position="6"/>
        <end position="23"/>
    </location>
</feature>
<comment type="subcellular location">
    <subcellularLocation>
        <location evidence="1">Membrane</location>
        <topology evidence="1">Multi-pass membrane protein</topology>
    </subcellularLocation>
</comment>
<comment type="caution">
    <text evidence="7">The sequence shown here is derived from an EMBL/GenBank/DDBJ whole genome shotgun (WGS) entry which is preliminary data.</text>
</comment>
<dbReference type="VEuPathDB" id="CryptoDB:GNI_063140"/>
<dbReference type="Proteomes" id="UP000019763">
    <property type="component" value="Unassembled WGS sequence"/>
</dbReference>
<comment type="similarity">
    <text evidence="2">Belongs to the TspO/BZRP family.</text>
</comment>
<dbReference type="GeneID" id="22912308"/>
<dbReference type="InterPro" id="IPR004307">
    <property type="entry name" value="TspO_MBR"/>
</dbReference>
<reference evidence="7" key="1">
    <citation type="submission" date="2013-12" db="EMBL/GenBank/DDBJ databases">
        <authorList>
            <person name="Omoto C.K."/>
            <person name="Sibley D."/>
            <person name="Venepally P."/>
            <person name="Hadjithomas M."/>
            <person name="Karamycheva S."/>
            <person name="Brunk B."/>
            <person name="Roos D."/>
            <person name="Caler E."/>
            <person name="Lorenzi H."/>
        </authorList>
    </citation>
    <scope>NUCLEOTIDE SEQUENCE</scope>
</reference>
<protein>
    <submittedName>
        <fullName evidence="7">TspO/MBR family protein</fullName>
    </submittedName>
</protein>
<feature type="transmembrane region" description="Helical" evidence="6">
    <location>
        <begin position="126"/>
        <end position="146"/>
    </location>
</feature>
<dbReference type="AlphaFoldDB" id="A0A023B869"/>
<evidence type="ECO:0000313" key="7">
    <source>
        <dbReference type="EMBL" id="EZG68222.1"/>
    </source>
</evidence>
<evidence type="ECO:0000256" key="1">
    <source>
        <dbReference type="ARBA" id="ARBA00004141"/>
    </source>
</evidence>
<dbReference type="GO" id="GO:0016020">
    <property type="term" value="C:membrane"/>
    <property type="evidence" value="ECO:0007669"/>
    <property type="project" value="UniProtKB-SubCell"/>
</dbReference>
<sequence>MAALNNYPRSAMLGAFIAVNYVVSRWMGSLMKYGVLARIASPIAGPLLTGICISSALSGWLGWKQGLRMESYIWQGVLALMWTVSFFALHSTWLSVIIASFAVVAVLFTMRSFRGHHASILMTPQLLWTIAMLLMNAGFCAFRLGFLSFGGLQWWGLKTVGMGLFHTAQHLLLH</sequence>
<keyword evidence="3 6" id="KW-0812">Transmembrane</keyword>
<proteinExistence type="inferred from homology"/>
<keyword evidence="8" id="KW-1185">Reference proteome</keyword>
<evidence type="ECO:0000256" key="5">
    <source>
        <dbReference type="ARBA" id="ARBA00023136"/>
    </source>
</evidence>
<name>A0A023B869_GRENI</name>
<dbReference type="InterPro" id="IPR038330">
    <property type="entry name" value="TspO/MBR-related_sf"/>
</dbReference>
<dbReference type="Pfam" id="PF03073">
    <property type="entry name" value="TspO_MBR"/>
    <property type="match status" value="1"/>
</dbReference>
<accession>A0A023B869</accession>
<evidence type="ECO:0000256" key="3">
    <source>
        <dbReference type="ARBA" id="ARBA00022692"/>
    </source>
</evidence>
<dbReference type="EMBL" id="AFNH02000478">
    <property type="protein sequence ID" value="EZG68222.1"/>
    <property type="molecule type" value="Genomic_DNA"/>
</dbReference>
<feature type="transmembrane region" description="Helical" evidence="6">
    <location>
        <begin position="73"/>
        <end position="106"/>
    </location>
</feature>
<evidence type="ECO:0000256" key="2">
    <source>
        <dbReference type="ARBA" id="ARBA00007524"/>
    </source>
</evidence>